<evidence type="ECO:0000313" key="6">
    <source>
        <dbReference type="EMBL" id="CVK18898.1"/>
    </source>
</evidence>
<keyword evidence="4" id="KW-0804">Transcription</keyword>
<dbReference type="PRINTS" id="PR00039">
    <property type="entry name" value="HTHLYSR"/>
</dbReference>
<keyword evidence="2" id="KW-0805">Transcription regulation</keyword>
<dbReference type="PROSITE" id="PS50931">
    <property type="entry name" value="HTH_LYSR"/>
    <property type="match status" value="1"/>
</dbReference>
<evidence type="ECO:0000256" key="2">
    <source>
        <dbReference type="ARBA" id="ARBA00023015"/>
    </source>
</evidence>
<dbReference type="Gene3D" id="3.40.190.10">
    <property type="entry name" value="Periplasmic binding protein-like II"/>
    <property type="match status" value="2"/>
</dbReference>
<dbReference type="SUPFAM" id="SSF53850">
    <property type="entry name" value="Periplasmic binding protein-like II"/>
    <property type="match status" value="1"/>
</dbReference>
<dbReference type="SUPFAM" id="SSF46785">
    <property type="entry name" value="Winged helix' DNA-binding domain"/>
    <property type="match status" value="1"/>
</dbReference>
<dbReference type="Pfam" id="PF03466">
    <property type="entry name" value="LysR_substrate"/>
    <property type="match status" value="1"/>
</dbReference>
<protein>
    <submittedName>
        <fullName evidence="6">Hca operon transcriptional activator</fullName>
    </submittedName>
</protein>
<dbReference type="InterPro" id="IPR036390">
    <property type="entry name" value="WH_DNA-bd_sf"/>
</dbReference>
<evidence type="ECO:0000313" key="7">
    <source>
        <dbReference type="Proteomes" id="UP000245702"/>
    </source>
</evidence>
<comment type="caution">
    <text evidence="6">The sequence shown here is derived from an EMBL/GenBank/DDBJ whole genome shotgun (WGS) entry which is preliminary data.</text>
</comment>
<comment type="similarity">
    <text evidence="1">Belongs to the LysR transcriptional regulatory family.</text>
</comment>
<sequence length="297" mass="33422">MDIEVLKTMQILTQTKSFSKTAEIQNIVQSTVSARIAELEKTLGQKLFTRDNQHVSLTQSGLMFLPYAQHILEDFENGKARLNSAAFFDDRLVIGNTYSALPNLLFPVYHEYLRCFPRISVKAVAGHSTDILQSLVDGVIDIAIVYQLPKIRRFTTFLCNEEDFVFVCPPGDPLASQAEMPVKDLGKINLLFHNWGGVFSDWMAQLLPGSRWFHANIGNPSFIVSLVEEGTGSAILTRSTVKKALIRNSVVEIPFAGSPLPPRWQTYIVVHPKRLTRQPVRDWLDIMSKHDLTAVPI</sequence>
<evidence type="ECO:0000259" key="5">
    <source>
        <dbReference type="PROSITE" id="PS50931"/>
    </source>
</evidence>
<reference evidence="6 7" key="1">
    <citation type="submission" date="2016-01" db="EMBL/GenBank/DDBJ databases">
        <authorList>
            <person name="Brown R."/>
        </authorList>
    </citation>
    <scope>NUCLEOTIDE SEQUENCE [LARGE SCALE GENOMIC DNA]</scope>
    <source>
        <strain evidence="6">Sporomusa sphaeroides DSM 2875</strain>
    </source>
</reference>
<dbReference type="EMBL" id="FCOW01000006">
    <property type="protein sequence ID" value="CVK18898.1"/>
    <property type="molecule type" value="Genomic_DNA"/>
</dbReference>
<keyword evidence="3" id="KW-0238">DNA-binding</keyword>
<evidence type="ECO:0000256" key="3">
    <source>
        <dbReference type="ARBA" id="ARBA00023125"/>
    </source>
</evidence>
<accession>A0ABM9W3J2</accession>
<dbReference type="Proteomes" id="UP000245702">
    <property type="component" value="Unassembled WGS sequence"/>
</dbReference>
<dbReference type="InterPro" id="IPR005119">
    <property type="entry name" value="LysR_subst-bd"/>
</dbReference>
<evidence type="ECO:0000256" key="4">
    <source>
        <dbReference type="ARBA" id="ARBA00023163"/>
    </source>
</evidence>
<dbReference type="CDD" id="cd05466">
    <property type="entry name" value="PBP2_LTTR_substrate"/>
    <property type="match status" value="1"/>
</dbReference>
<dbReference type="InterPro" id="IPR000847">
    <property type="entry name" value="LysR_HTH_N"/>
</dbReference>
<dbReference type="InterPro" id="IPR036388">
    <property type="entry name" value="WH-like_DNA-bd_sf"/>
</dbReference>
<dbReference type="RefSeq" id="WP_075756834.1">
    <property type="nucleotide sequence ID" value="NZ_CP146991.1"/>
</dbReference>
<feature type="domain" description="HTH lysR-type" evidence="5">
    <location>
        <begin position="1"/>
        <end position="58"/>
    </location>
</feature>
<organism evidence="6 7">
    <name type="scientific">Sporomusa sphaeroides DSM 2875</name>
    <dbReference type="NCBI Taxonomy" id="1337886"/>
    <lineage>
        <taxon>Bacteria</taxon>
        <taxon>Bacillati</taxon>
        <taxon>Bacillota</taxon>
        <taxon>Negativicutes</taxon>
        <taxon>Selenomonadales</taxon>
        <taxon>Sporomusaceae</taxon>
        <taxon>Sporomusa</taxon>
    </lineage>
</organism>
<dbReference type="PANTHER" id="PTHR30126:SF40">
    <property type="entry name" value="HTH-TYPE TRANSCRIPTIONAL REGULATOR GLTR"/>
    <property type="match status" value="1"/>
</dbReference>
<dbReference type="Gene3D" id="1.10.10.10">
    <property type="entry name" value="Winged helix-like DNA-binding domain superfamily/Winged helix DNA-binding domain"/>
    <property type="match status" value="1"/>
</dbReference>
<dbReference type="PANTHER" id="PTHR30126">
    <property type="entry name" value="HTH-TYPE TRANSCRIPTIONAL REGULATOR"/>
    <property type="match status" value="1"/>
</dbReference>
<name>A0ABM9W3J2_9FIRM</name>
<proteinExistence type="inferred from homology"/>
<gene>
    <name evidence="6" type="primary">hcaR</name>
    <name evidence="6" type="ORF">SSPH_01542</name>
</gene>
<keyword evidence="7" id="KW-1185">Reference proteome</keyword>
<dbReference type="Pfam" id="PF00126">
    <property type="entry name" value="HTH_1"/>
    <property type="match status" value="1"/>
</dbReference>
<evidence type="ECO:0000256" key="1">
    <source>
        <dbReference type="ARBA" id="ARBA00009437"/>
    </source>
</evidence>